<evidence type="ECO:0000313" key="1">
    <source>
        <dbReference type="EMBL" id="MFC4593697.1"/>
    </source>
</evidence>
<evidence type="ECO:0000313" key="2">
    <source>
        <dbReference type="Proteomes" id="UP001595957"/>
    </source>
</evidence>
<sequence>MTTNFDTLFEQAQSGLVMGRDLHSGPVLPIPRNDHVTSWRSIVYLHGRLASAEETNDHLVLTSADFGRAYLTEAWAARFVARLFADFTVLFIGYSLNDPVLRYMTDAFAAEDGSARGRPPRGPAYIFLPYKGRIPPDAQHWRERNLEPIFYNQMRRHSQLRRTLVAWANAREDYLSNTGVMIARIAPSKPETLHPSDVDNLVWATIGREDDAGHGARIFAAISPPPPIQWLTMIARHEQEALQVHQMAVEAAHRDGRDAPPLPPRYLNQLFPKITDGHRRLDPTAFQLMTWLTRHLSTLDLVTWIIDRLRESRWPHPSLREAIRAQLLAETSLPEGYRRFWRILSAEGNWAWRLPRYFVAWDLAKLLRAEPGGPWTARELAAALRPVLTLSQSFYSYWHGDDEAALARDYSRLSHLAEVEVELADDEHVETILTAIEELSDSDQFCGEHLHLFVELLRDVLDLYSVAGEADDFRDPSAMQRPSIEPHAQNNNHQRWTRLFDLIWRGWCWVEANDGPMSRNLVEGWRRAPYPAFRRLTLAAVRRSSQFSPAEKLEVLLNG</sequence>
<name>A0ABV9EWD5_9SPHN</name>
<dbReference type="Proteomes" id="UP001595957">
    <property type="component" value="Unassembled WGS sequence"/>
</dbReference>
<organism evidence="1 2">
    <name type="scientific">Sphingobium tyrosinilyticum</name>
    <dbReference type="NCBI Taxonomy" id="2715436"/>
    <lineage>
        <taxon>Bacteria</taxon>
        <taxon>Pseudomonadati</taxon>
        <taxon>Pseudomonadota</taxon>
        <taxon>Alphaproteobacteria</taxon>
        <taxon>Sphingomonadales</taxon>
        <taxon>Sphingomonadaceae</taxon>
        <taxon>Sphingobium</taxon>
    </lineage>
</organism>
<dbReference type="EMBL" id="JBHSFZ010000006">
    <property type="protein sequence ID" value="MFC4593697.1"/>
    <property type="molecule type" value="Genomic_DNA"/>
</dbReference>
<dbReference type="RefSeq" id="WP_380803063.1">
    <property type="nucleotide sequence ID" value="NZ_JBHSFZ010000006.1"/>
</dbReference>
<comment type="caution">
    <text evidence="1">The sequence shown here is derived from an EMBL/GenBank/DDBJ whole genome shotgun (WGS) entry which is preliminary data.</text>
</comment>
<dbReference type="Pfam" id="PF13289">
    <property type="entry name" value="SIR2_2"/>
    <property type="match status" value="1"/>
</dbReference>
<gene>
    <name evidence="1" type="ORF">ACFO3E_05755</name>
</gene>
<accession>A0ABV9EWD5</accession>
<reference evidence="2" key="1">
    <citation type="journal article" date="2019" name="Int. J. Syst. Evol. Microbiol.">
        <title>The Global Catalogue of Microorganisms (GCM) 10K type strain sequencing project: providing services to taxonomists for standard genome sequencing and annotation.</title>
        <authorList>
            <consortium name="The Broad Institute Genomics Platform"/>
            <consortium name="The Broad Institute Genome Sequencing Center for Infectious Disease"/>
            <person name="Wu L."/>
            <person name="Ma J."/>
        </authorList>
    </citation>
    <scope>NUCLEOTIDE SEQUENCE [LARGE SCALE GENOMIC DNA]</scope>
    <source>
        <strain evidence="2">NBRC 103632</strain>
    </source>
</reference>
<protein>
    <submittedName>
        <fullName evidence="1">SIR2 family protein</fullName>
    </submittedName>
</protein>
<keyword evidence="2" id="KW-1185">Reference proteome</keyword>
<proteinExistence type="predicted"/>